<evidence type="ECO:0000313" key="3">
    <source>
        <dbReference type="Proteomes" id="UP001497516"/>
    </source>
</evidence>
<organism evidence="2 3">
    <name type="scientific">Linum trigynum</name>
    <dbReference type="NCBI Taxonomy" id="586398"/>
    <lineage>
        <taxon>Eukaryota</taxon>
        <taxon>Viridiplantae</taxon>
        <taxon>Streptophyta</taxon>
        <taxon>Embryophyta</taxon>
        <taxon>Tracheophyta</taxon>
        <taxon>Spermatophyta</taxon>
        <taxon>Magnoliopsida</taxon>
        <taxon>eudicotyledons</taxon>
        <taxon>Gunneridae</taxon>
        <taxon>Pentapetalae</taxon>
        <taxon>rosids</taxon>
        <taxon>fabids</taxon>
        <taxon>Malpighiales</taxon>
        <taxon>Linaceae</taxon>
        <taxon>Linum</taxon>
    </lineage>
</organism>
<evidence type="ECO:0000256" key="1">
    <source>
        <dbReference type="SAM" id="MobiDB-lite"/>
    </source>
</evidence>
<dbReference type="Proteomes" id="UP001497516">
    <property type="component" value="Chromosome 4"/>
</dbReference>
<sequence>MGDPNREDPIALIQATLAQMNASFQLQLDHITRRLDEMKPPNKEAEAETAATQTVQNDPNNINHALDERLRNLERQLFATEGDPSPRNRGNRDFGRRNNRAELDGPVTELRGINNRRFCLQFTNSPTMQRRGWNRFR</sequence>
<reference evidence="2 3" key="1">
    <citation type="submission" date="2024-04" db="EMBL/GenBank/DDBJ databases">
        <authorList>
            <person name="Fracassetti M."/>
        </authorList>
    </citation>
    <scope>NUCLEOTIDE SEQUENCE [LARGE SCALE GENOMIC DNA]</scope>
</reference>
<protein>
    <submittedName>
        <fullName evidence="2">Uncharacterized protein</fullName>
    </submittedName>
</protein>
<gene>
    <name evidence="2" type="ORF">LTRI10_LOCUS24622</name>
</gene>
<accession>A0AAV2EBK6</accession>
<feature type="region of interest" description="Disordered" evidence="1">
    <location>
        <begin position="39"/>
        <end position="61"/>
    </location>
</feature>
<dbReference type="AlphaFoldDB" id="A0AAV2EBK6"/>
<proteinExistence type="predicted"/>
<keyword evidence="3" id="KW-1185">Reference proteome</keyword>
<dbReference type="EMBL" id="OZ034817">
    <property type="protein sequence ID" value="CAL1383341.1"/>
    <property type="molecule type" value="Genomic_DNA"/>
</dbReference>
<name>A0AAV2EBK6_9ROSI</name>
<feature type="compositionally biased region" description="Basic and acidic residues" evidence="1">
    <location>
        <begin position="84"/>
        <end position="103"/>
    </location>
</feature>
<evidence type="ECO:0000313" key="2">
    <source>
        <dbReference type="EMBL" id="CAL1383341.1"/>
    </source>
</evidence>
<feature type="region of interest" description="Disordered" evidence="1">
    <location>
        <begin position="77"/>
        <end position="103"/>
    </location>
</feature>